<dbReference type="EMBL" id="JAOPHQ010002292">
    <property type="protein sequence ID" value="KAK0147608.1"/>
    <property type="molecule type" value="Genomic_DNA"/>
</dbReference>
<evidence type="ECO:0000313" key="3">
    <source>
        <dbReference type="Proteomes" id="UP001174136"/>
    </source>
</evidence>
<evidence type="ECO:0000313" key="2">
    <source>
        <dbReference type="EMBL" id="KAK0147608.1"/>
    </source>
</evidence>
<name>A0AA47MVQ5_MERPO</name>
<dbReference type="AlphaFoldDB" id="A0AA47MVQ5"/>
<reference evidence="2" key="1">
    <citation type="journal article" date="2023" name="Front. Mar. Sci.">
        <title>A new Merluccius polli reference genome to investigate the effects of global change in West African waters.</title>
        <authorList>
            <person name="Mateo J.L."/>
            <person name="Blanco-Fernandez C."/>
            <person name="Garcia-Vazquez E."/>
            <person name="Machado-Schiaffino G."/>
        </authorList>
    </citation>
    <scope>NUCLEOTIDE SEQUENCE</scope>
    <source>
        <strain evidence="2">C29</strain>
        <tissue evidence="2">Fin</tissue>
    </source>
</reference>
<feature type="region of interest" description="Disordered" evidence="1">
    <location>
        <begin position="355"/>
        <end position="374"/>
    </location>
</feature>
<sequence length="473" mass="52849">MSEEREELLLEIEAKLLGLTVKELHRVCELCKIAGKDSEDIKNKTRRALVKHITKFCEREDFLEREDEGMLVLLELNDTLDALRENPAGTDDVGAPPFVPTPAAAERGGRGGAYNSAHVGRTARRPHTAPADAGDPHRSGDSAGGGDSRQSGFKKDFRINGHVGESTSRDTLSFSSLEHQIEGGLRKGYMEMEIMEAVIRAVNPGLKLRSYLEGKRDLTLATLRQILRTHYAEKDATVLYQQLTKAVQGPGEIALDFLVRVLDLRQKVLFASERAQSGLKYNRELVQSQCFQSIITGLSNDNIRAEMRMYLQDELSSDELLLQKMQIAQHNESERAQKMKITNKATHRASLNTVEQSGDENDSFTTTATTKPNKPIRENSLFAKIEESNTAIRELTGQVASLVQTVQSGRQNSDVSQTKAPANVFKRPKRQCVACQQDKKDCNHCFRCGSDTHWAKGCRVRGRQEPSENSRRL</sequence>
<organism evidence="2 3">
    <name type="scientific">Merluccius polli</name>
    <name type="common">Benguela hake</name>
    <name type="synonym">Merluccius cadenati</name>
    <dbReference type="NCBI Taxonomy" id="89951"/>
    <lineage>
        <taxon>Eukaryota</taxon>
        <taxon>Metazoa</taxon>
        <taxon>Chordata</taxon>
        <taxon>Craniata</taxon>
        <taxon>Vertebrata</taxon>
        <taxon>Euteleostomi</taxon>
        <taxon>Actinopterygii</taxon>
        <taxon>Neopterygii</taxon>
        <taxon>Teleostei</taxon>
        <taxon>Neoteleostei</taxon>
        <taxon>Acanthomorphata</taxon>
        <taxon>Zeiogadaria</taxon>
        <taxon>Gadariae</taxon>
        <taxon>Gadiformes</taxon>
        <taxon>Gadoidei</taxon>
        <taxon>Merlucciidae</taxon>
        <taxon>Merluccius</taxon>
    </lineage>
</organism>
<accession>A0AA47MVQ5</accession>
<protein>
    <recommendedName>
        <fullName evidence="4">CCHC-type domain-containing protein</fullName>
    </recommendedName>
</protein>
<evidence type="ECO:0000256" key="1">
    <source>
        <dbReference type="SAM" id="MobiDB-lite"/>
    </source>
</evidence>
<gene>
    <name evidence="2" type="ORF">N1851_012911</name>
</gene>
<evidence type="ECO:0008006" key="4">
    <source>
        <dbReference type="Google" id="ProtNLM"/>
    </source>
</evidence>
<comment type="caution">
    <text evidence="2">The sequence shown here is derived from an EMBL/GenBank/DDBJ whole genome shotgun (WGS) entry which is preliminary data.</text>
</comment>
<keyword evidence="3" id="KW-1185">Reference proteome</keyword>
<feature type="region of interest" description="Disordered" evidence="1">
    <location>
        <begin position="85"/>
        <end position="171"/>
    </location>
</feature>
<proteinExistence type="predicted"/>
<dbReference type="Proteomes" id="UP001174136">
    <property type="component" value="Unassembled WGS sequence"/>
</dbReference>
<feature type="compositionally biased region" description="Polar residues" evidence="1">
    <location>
        <begin position="363"/>
        <end position="372"/>
    </location>
</feature>